<proteinExistence type="predicted"/>
<dbReference type="GO" id="GO:0016788">
    <property type="term" value="F:hydrolase activity, acting on ester bonds"/>
    <property type="evidence" value="ECO:0007669"/>
    <property type="project" value="UniProtKB-ARBA"/>
</dbReference>
<reference evidence="3" key="3">
    <citation type="submission" date="2018-05" db="EMBL/GenBank/DDBJ databases">
        <authorList>
            <person name="Lu D."/>
        </authorList>
    </citation>
    <scope>NUCLEOTIDE SEQUENCE [LARGE SCALE GENOMIC DNA]</scope>
    <source>
        <strain evidence="3">ZY111</strain>
    </source>
</reference>
<dbReference type="Proteomes" id="UP000245375">
    <property type="component" value="Unassembled WGS sequence"/>
</dbReference>
<dbReference type="CDD" id="cd00229">
    <property type="entry name" value="SGNH_hydrolase"/>
    <property type="match status" value="1"/>
</dbReference>
<dbReference type="RefSeq" id="WP_109353481.1">
    <property type="nucleotide sequence ID" value="NZ_QFRI01000003.1"/>
</dbReference>
<evidence type="ECO:0000313" key="3">
    <source>
        <dbReference type="Proteomes" id="UP000245375"/>
    </source>
</evidence>
<feature type="signal peptide" evidence="1">
    <location>
        <begin position="1"/>
        <end position="24"/>
    </location>
</feature>
<keyword evidence="1" id="KW-0732">Signal</keyword>
<keyword evidence="3" id="KW-1185">Reference proteome</keyword>
<sequence length="209" mass="24126">MAYNTLKKFFLLTLFFCFQFNTEAQNKPVVNNILFIGNSLTYTNNLPELVKTKAKYSGYNIHTEVIAFPNYAISDHWKDGKVQKLISSKKFDIVIIQQGPSSQSEGKKMLINYGKKYSDLCLENNVLLAYYMVWPSLRYYHTFDDVIKNHQLAAKMNNAILCPVGKVWKNYFDSTKKFDYYGLDSFHPSPKGSKVAADVIFNSLKKHLK</sequence>
<comment type="caution">
    <text evidence="2">The sequence shown here is derived from an EMBL/GenBank/DDBJ whole genome shotgun (WGS) entry which is preliminary data.</text>
</comment>
<protein>
    <recommendedName>
        <fullName evidence="4">SGNH/GDSL hydrolase family protein</fullName>
    </recommendedName>
</protein>
<evidence type="ECO:0000256" key="1">
    <source>
        <dbReference type="SAM" id="SignalP"/>
    </source>
</evidence>
<evidence type="ECO:0008006" key="4">
    <source>
        <dbReference type="Google" id="ProtNLM"/>
    </source>
</evidence>
<gene>
    <name evidence="2" type="ORF">DIS18_12835</name>
</gene>
<accession>A0A2U2X2Y8</accession>
<dbReference type="AlphaFoldDB" id="A0A2U2X2Y8"/>
<organism evidence="2 3">
    <name type="scientific">Algibacter marinivivus</name>
    <dbReference type="NCBI Taxonomy" id="2100723"/>
    <lineage>
        <taxon>Bacteria</taxon>
        <taxon>Pseudomonadati</taxon>
        <taxon>Bacteroidota</taxon>
        <taxon>Flavobacteriia</taxon>
        <taxon>Flavobacteriales</taxon>
        <taxon>Flavobacteriaceae</taxon>
        <taxon>Algibacter</taxon>
    </lineage>
</organism>
<feature type="chain" id="PRO_5015737296" description="SGNH/GDSL hydrolase family protein" evidence="1">
    <location>
        <begin position="25"/>
        <end position="209"/>
    </location>
</feature>
<name>A0A2U2X2Y8_9FLAO</name>
<evidence type="ECO:0000313" key="2">
    <source>
        <dbReference type="EMBL" id="PWH82142.1"/>
    </source>
</evidence>
<reference evidence="2 3" key="1">
    <citation type="submission" date="2018-05" db="EMBL/GenBank/DDBJ databases">
        <title>Algibacter marinivivus sp. nov., isolated from sample around a algae.</title>
        <authorList>
            <person name="Zhong X."/>
        </authorList>
    </citation>
    <scope>NUCLEOTIDE SEQUENCE [LARGE SCALE GENOMIC DNA]</scope>
    <source>
        <strain evidence="2 3">ZY111</strain>
    </source>
</reference>
<dbReference type="OrthoDB" id="7443339at2"/>
<dbReference type="SUPFAM" id="SSF52266">
    <property type="entry name" value="SGNH hydrolase"/>
    <property type="match status" value="1"/>
</dbReference>
<dbReference type="InterPro" id="IPR036514">
    <property type="entry name" value="SGNH_hydro_sf"/>
</dbReference>
<reference evidence="3" key="2">
    <citation type="submission" date="2018-05" db="EMBL/GenBank/DDBJ databases">
        <title>Algibacter marinivivus sp. nov., isolated from sample around a algae.</title>
        <authorList>
            <person name="Lu D."/>
        </authorList>
    </citation>
    <scope>NUCLEOTIDE SEQUENCE [LARGE SCALE GENOMIC DNA]</scope>
    <source>
        <strain evidence="3">ZY111</strain>
    </source>
</reference>
<dbReference type="EMBL" id="QFRI01000003">
    <property type="protein sequence ID" value="PWH82142.1"/>
    <property type="molecule type" value="Genomic_DNA"/>
</dbReference>
<dbReference type="Gene3D" id="3.40.50.1110">
    <property type="entry name" value="SGNH hydrolase"/>
    <property type="match status" value="1"/>
</dbReference>